<evidence type="ECO:0000313" key="3">
    <source>
        <dbReference type="Proteomes" id="UP000265882"/>
    </source>
</evidence>
<reference evidence="2 3" key="1">
    <citation type="journal article" date="2017" name="ISME J.">
        <title>Energy and carbon metabolisms in a deep terrestrial subsurface fluid microbial community.</title>
        <authorList>
            <person name="Momper L."/>
            <person name="Jungbluth S.P."/>
            <person name="Lee M.D."/>
            <person name="Amend J.P."/>
        </authorList>
    </citation>
    <scope>NUCLEOTIDE SEQUENCE [LARGE SCALE GENOMIC DNA]</scope>
    <source>
        <strain evidence="2">SURF_5</strain>
    </source>
</reference>
<dbReference type="AlphaFoldDB" id="A0A3A4P8Q4"/>
<dbReference type="EMBL" id="QZKU01000037">
    <property type="protein sequence ID" value="RJP24321.1"/>
    <property type="molecule type" value="Genomic_DNA"/>
</dbReference>
<proteinExistence type="predicted"/>
<feature type="transmembrane region" description="Helical" evidence="1">
    <location>
        <begin position="62"/>
        <end position="83"/>
    </location>
</feature>
<gene>
    <name evidence="2" type="ORF">C4520_04250</name>
</gene>
<evidence type="ECO:0000313" key="2">
    <source>
        <dbReference type="EMBL" id="RJP24321.1"/>
    </source>
</evidence>
<protein>
    <submittedName>
        <fullName evidence="2">Rhomboid family protein</fullName>
    </submittedName>
</protein>
<name>A0A3A4P8Q4_ABYX5</name>
<sequence>MHDLSRQRCFNHAWREAVAQCLECHRYYCRECATEHEDRMICAPCLAKITGKKKKRKARLASLSRTVLWCSSFLIIWIFFYLLGRGLIALPSSFHEGNIWRQSYWSELFDS</sequence>
<keyword evidence="1" id="KW-0472">Membrane</keyword>
<keyword evidence="1" id="KW-0812">Transmembrane</keyword>
<keyword evidence="1" id="KW-1133">Transmembrane helix</keyword>
<accession>A0A3A4P8Q4</accession>
<organism evidence="2 3">
    <name type="scientific">Abyssobacteria bacterium (strain SURF_5)</name>
    <dbReference type="NCBI Taxonomy" id="2093360"/>
    <lineage>
        <taxon>Bacteria</taxon>
        <taxon>Pseudomonadati</taxon>
        <taxon>Candidatus Hydrogenedentota</taxon>
        <taxon>Candidatus Abyssobacteria</taxon>
    </lineage>
</organism>
<evidence type="ECO:0000256" key="1">
    <source>
        <dbReference type="SAM" id="Phobius"/>
    </source>
</evidence>
<comment type="caution">
    <text evidence="2">The sequence shown here is derived from an EMBL/GenBank/DDBJ whole genome shotgun (WGS) entry which is preliminary data.</text>
</comment>
<dbReference type="Proteomes" id="UP000265882">
    <property type="component" value="Unassembled WGS sequence"/>
</dbReference>